<gene>
    <name evidence="4" type="ORF">D5F01_LYC01048</name>
</gene>
<evidence type="ECO:0000313" key="4">
    <source>
        <dbReference type="EMBL" id="KAE8300899.1"/>
    </source>
</evidence>
<evidence type="ECO:0000256" key="2">
    <source>
        <dbReference type="ARBA" id="ARBA00022815"/>
    </source>
</evidence>
<dbReference type="GO" id="GO:0030424">
    <property type="term" value="C:axon"/>
    <property type="evidence" value="ECO:0007669"/>
    <property type="project" value="TreeGrafter"/>
</dbReference>
<dbReference type="InterPro" id="IPR001651">
    <property type="entry name" value="Gastrin/CCK"/>
</dbReference>
<dbReference type="AlphaFoldDB" id="A0A6G0JAU3"/>
<protein>
    <recommendedName>
        <fullName evidence="3">Gastrin/cholecystokinin peptide hormone domain-containing protein</fullName>
    </recommendedName>
</protein>
<organism evidence="4 5">
    <name type="scientific">Larimichthys crocea</name>
    <name type="common">Large yellow croaker</name>
    <name type="synonym">Pseudosciaena crocea</name>
    <dbReference type="NCBI Taxonomy" id="215358"/>
    <lineage>
        <taxon>Eukaryota</taxon>
        <taxon>Metazoa</taxon>
        <taxon>Chordata</taxon>
        <taxon>Craniata</taxon>
        <taxon>Vertebrata</taxon>
        <taxon>Euteleostomi</taxon>
        <taxon>Actinopterygii</taxon>
        <taxon>Neopterygii</taxon>
        <taxon>Teleostei</taxon>
        <taxon>Neoteleostei</taxon>
        <taxon>Acanthomorphata</taxon>
        <taxon>Eupercaria</taxon>
        <taxon>Sciaenidae</taxon>
        <taxon>Larimichthys</taxon>
    </lineage>
</organism>
<name>A0A6G0JAU3_LARCR</name>
<dbReference type="Proteomes" id="UP000424527">
    <property type="component" value="Unassembled WGS sequence"/>
</dbReference>
<accession>A0A6G0JAU3</accession>
<evidence type="ECO:0000259" key="3">
    <source>
        <dbReference type="Pfam" id="PF00918"/>
    </source>
</evidence>
<dbReference type="Pfam" id="PF00918">
    <property type="entry name" value="Gastrin"/>
    <property type="match status" value="1"/>
</dbReference>
<evidence type="ECO:0000256" key="1">
    <source>
        <dbReference type="ARBA" id="ARBA00022641"/>
    </source>
</evidence>
<dbReference type="GO" id="GO:0007586">
    <property type="term" value="P:digestion"/>
    <property type="evidence" value="ECO:0007669"/>
    <property type="project" value="InterPro"/>
</dbReference>
<dbReference type="EMBL" id="REGW02000001">
    <property type="protein sequence ID" value="KAE8300899.1"/>
    <property type="molecule type" value="Genomic_DNA"/>
</dbReference>
<evidence type="ECO:0000313" key="5">
    <source>
        <dbReference type="Proteomes" id="UP000424527"/>
    </source>
</evidence>
<keyword evidence="2" id="KW-0027">Amidation</keyword>
<sequence length="164" mass="18577">MSTAAALPDEVENWGFIRCQIRWTYKRGSAQCAPEASDFLNRLCCARISYCLHTDMSGKVTVVFALLVVLLVSSAASSPGEAKDTNVLRQLLAKREKVNELGVRQEPAPWADPARMERRAHLSEDEREIMTKQVMQAISEMMNSECMSNRDYQGWVDFGRRDTE</sequence>
<dbReference type="PANTHER" id="PTHR10786">
    <property type="entry name" value="CHOLECYSTOKININ"/>
    <property type="match status" value="1"/>
</dbReference>
<dbReference type="PANTHER" id="PTHR10786:SF0">
    <property type="entry name" value="CHOLECYSTOKININ"/>
    <property type="match status" value="1"/>
</dbReference>
<proteinExistence type="predicted"/>
<feature type="domain" description="Gastrin/cholecystokinin peptide hormone" evidence="3">
    <location>
        <begin position="63"/>
        <end position="164"/>
    </location>
</feature>
<dbReference type="InterPro" id="IPR015499">
    <property type="entry name" value="CCK-like"/>
</dbReference>
<dbReference type="GO" id="GO:0005184">
    <property type="term" value="F:neuropeptide hormone activity"/>
    <property type="evidence" value="ECO:0007669"/>
    <property type="project" value="InterPro"/>
</dbReference>
<comment type="caution">
    <text evidence="4">The sequence shown here is derived from an EMBL/GenBank/DDBJ whole genome shotgun (WGS) entry which is preliminary data.</text>
</comment>
<keyword evidence="5" id="KW-1185">Reference proteome</keyword>
<reference evidence="4 5" key="1">
    <citation type="submission" date="2019-07" db="EMBL/GenBank/DDBJ databases">
        <title>Chromosome genome assembly for large yellow croaker.</title>
        <authorList>
            <person name="Xiao S."/>
        </authorList>
    </citation>
    <scope>NUCLEOTIDE SEQUENCE [LARGE SCALE GENOMIC DNA]</scope>
    <source>
        <strain evidence="4">JMULYC20181020</strain>
        <tissue evidence="4">Muscle</tissue>
    </source>
</reference>
<keyword evidence="1" id="KW-0765">Sulfation</keyword>
<dbReference type="GO" id="GO:0005615">
    <property type="term" value="C:extracellular space"/>
    <property type="evidence" value="ECO:0007669"/>
    <property type="project" value="TreeGrafter"/>
</dbReference>